<dbReference type="OrthoDB" id="5512at2759"/>
<evidence type="ECO:0000256" key="5">
    <source>
        <dbReference type="ARBA" id="ARBA00023329"/>
    </source>
</evidence>
<feature type="coiled-coil region" evidence="7">
    <location>
        <begin position="105"/>
        <end position="162"/>
    </location>
</feature>
<keyword evidence="5 6" id="KW-0968">Cytoplasmic vesicle</keyword>
<comment type="similarity">
    <text evidence="2 6">Belongs to the clathrin light chain family.</text>
</comment>
<keyword evidence="7" id="KW-0175">Coiled coil</keyword>
<evidence type="ECO:0000256" key="7">
    <source>
        <dbReference type="SAM" id="Coils"/>
    </source>
</evidence>
<dbReference type="PANTHER" id="PTHR10639:SF7">
    <property type="entry name" value="CLATHRIN LIGHT CHAIN"/>
    <property type="match status" value="1"/>
</dbReference>
<comment type="subcellular location">
    <subcellularLocation>
        <location evidence="1 6">Cytoplasmic vesicle membrane</location>
        <topology evidence="1 6">Peripheral membrane protein</topology>
        <orientation evidence="1 6">Cytoplasmic side</orientation>
    </subcellularLocation>
    <subcellularLocation>
        <location evidence="6">Membrane</location>
        <location evidence="6">Coated pit</location>
        <topology evidence="6">Peripheral membrane protein</topology>
        <orientation evidence="6">Cytoplasmic side</orientation>
    </subcellularLocation>
    <text evidence="6">Cytoplasmic face of coated pits and vesicles.</text>
</comment>
<comment type="function">
    <text evidence="6">Clathrin is the major protein of the polyhedral coat of coated pits and vesicles.</text>
</comment>
<sequence length="220" mass="24726">MSYFPSLEEIDQGQTEAREVSRDTIDFGVPDNEEDFIARERAVLGDSDATALAGELDLLNGDADHTSNGDVGNHLDNYLTQSAQSFDVTPAVPADSQEEVEPDAIKEWRERRELAIQRRDQQSEAKKHATRETAKQAIDDFYENYNDKKDKAIAQTRAEEQEFIESRESSVAGGTSWERIVKLVDISEKHARTSTVDKSRFRELLLTLKEDSNAPGAKGY</sequence>
<evidence type="ECO:0000313" key="10">
    <source>
        <dbReference type="Proteomes" id="UP000094385"/>
    </source>
</evidence>
<name>A0A1E3PWH6_LIPST</name>
<dbReference type="STRING" id="675824.A0A1E3PWH6"/>
<dbReference type="GO" id="GO:0006886">
    <property type="term" value="P:intracellular protein transport"/>
    <property type="evidence" value="ECO:0007669"/>
    <property type="project" value="InterPro"/>
</dbReference>
<proteinExistence type="inferred from homology"/>
<evidence type="ECO:0000256" key="3">
    <source>
        <dbReference type="ARBA" id="ARBA00023136"/>
    </source>
</evidence>
<dbReference type="GO" id="GO:0072583">
    <property type="term" value="P:clathrin-dependent endocytosis"/>
    <property type="evidence" value="ECO:0007669"/>
    <property type="project" value="TreeGrafter"/>
</dbReference>
<evidence type="ECO:0000256" key="8">
    <source>
        <dbReference type="SAM" id="MobiDB-lite"/>
    </source>
</evidence>
<dbReference type="GO" id="GO:0005198">
    <property type="term" value="F:structural molecule activity"/>
    <property type="evidence" value="ECO:0007669"/>
    <property type="project" value="InterPro"/>
</dbReference>
<protein>
    <recommendedName>
        <fullName evidence="6">Clathrin light chain</fullName>
    </recommendedName>
</protein>
<keyword evidence="4 6" id="KW-0168">Coated pit</keyword>
<reference evidence="9 10" key="1">
    <citation type="journal article" date="2016" name="Proc. Natl. Acad. Sci. U.S.A.">
        <title>Comparative genomics of biotechnologically important yeasts.</title>
        <authorList>
            <person name="Riley R."/>
            <person name="Haridas S."/>
            <person name="Wolfe K.H."/>
            <person name="Lopes M.R."/>
            <person name="Hittinger C.T."/>
            <person name="Goeker M."/>
            <person name="Salamov A.A."/>
            <person name="Wisecaver J.H."/>
            <person name="Long T.M."/>
            <person name="Calvey C.H."/>
            <person name="Aerts A.L."/>
            <person name="Barry K.W."/>
            <person name="Choi C."/>
            <person name="Clum A."/>
            <person name="Coughlan A.Y."/>
            <person name="Deshpande S."/>
            <person name="Douglass A.P."/>
            <person name="Hanson S.J."/>
            <person name="Klenk H.-P."/>
            <person name="LaButti K.M."/>
            <person name="Lapidus A."/>
            <person name="Lindquist E.A."/>
            <person name="Lipzen A.M."/>
            <person name="Meier-Kolthoff J.P."/>
            <person name="Ohm R.A."/>
            <person name="Otillar R.P."/>
            <person name="Pangilinan J.L."/>
            <person name="Peng Y."/>
            <person name="Rokas A."/>
            <person name="Rosa C.A."/>
            <person name="Scheuner C."/>
            <person name="Sibirny A.A."/>
            <person name="Slot J.C."/>
            <person name="Stielow J.B."/>
            <person name="Sun H."/>
            <person name="Kurtzman C.P."/>
            <person name="Blackwell M."/>
            <person name="Grigoriev I.V."/>
            <person name="Jeffries T.W."/>
        </authorList>
    </citation>
    <scope>NUCLEOTIDE SEQUENCE [LARGE SCALE GENOMIC DNA]</scope>
    <source>
        <strain evidence="9 10">NRRL Y-11557</strain>
    </source>
</reference>
<dbReference type="EMBL" id="KV454302">
    <property type="protein sequence ID" value="ODQ69776.1"/>
    <property type="molecule type" value="Genomic_DNA"/>
</dbReference>
<dbReference type="AlphaFoldDB" id="A0A1E3PWH6"/>
<keyword evidence="10" id="KW-1185">Reference proteome</keyword>
<evidence type="ECO:0000256" key="2">
    <source>
        <dbReference type="ARBA" id="ARBA00005263"/>
    </source>
</evidence>
<evidence type="ECO:0000313" key="9">
    <source>
        <dbReference type="EMBL" id="ODQ69776.1"/>
    </source>
</evidence>
<evidence type="ECO:0000256" key="1">
    <source>
        <dbReference type="ARBA" id="ARBA00004180"/>
    </source>
</evidence>
<gene>
    <name evidence="9" type="ORF">LIPSTDRAFT_6441</name>
</gene>
<dbReference type="GO" id="GO:0030132">
    <property type="term" value="C:clathrin coat of coated pit"/>
    <property type="evidence" value="ECO:0007669"/>
    <property type="project" value="InterPro"/>
</dbReference>
<feature type="compositionally biased region" description="Basic and acidic residues" evidence="8">
    <location>
        <begin position="16"/>
        <end position="25"/>
    </location>
</feature>
<feature type="region of interest" description="Disordered" evidence="8">
    <location>
        <begin position="1"/>
        <end position="27"/>
    </location>
</feature>
<dbReference type="GO" id="GO:0032050">
    <property type="term" value="F:clathrin heavy chain binding"/>
    <property type="evidence" value="ECO:0007669"/>
    <property type="project" value="TreeGrafter"/>
</dbReference>
<accession>A0A1E3PWH6</accession>
<dbReference type="InterPro" id="IPR000996">
    <property type="entry name" value="Clathrin_L-chain"/>
</dbReference>
<evidence type="ECO:0000256" key="6">
    <source>
        <dbReference type="RuleBase" id="RU363137"/>
    </source>
</evidence>
<keyword evidence="3 6" id="KW-0472">Membrane</keyword>
<dbReference type="Proteomes" id="UP000094385">
    <property type="component" value="Unassembled WGS sequence"/>
</dbReference>
<evidence type="ECO:0000256" key="4">
    <source>
        <dbReference type="ARBA" id="ARBA00023176"/>
    </source>
</evidence>
<dbReference type="Pfam" id="PF01086">
    <property type="entry name" value="Clathrin_lg_ch"/>
    <property type="match status" value="1"/>
</dbReference>
<organism evidence="9 10">
    <name type="scientific">Lipomyces starkeyi NRRL Y-11557</name>
    <dbReference type="NCBI Taxonomy" id="675824"/>
    <lineage>
        <taxon>Eukaryota</taxon>
        <taxon>Fungi</taxon>
        <taxon>Dikarya</taxon>
        <taxon>Ascomycota</taxon>
        <taxon>Saccharomycotina</taxon>
        <taxon>Lipomycetes</taxon>
        <taxon>Lipomycetales</taxon>
        <taxon>Lipomycetaceae</taxon>
        <taxon>Lipomyces</taxon>
    </lineage>
</organism>
<dbReference type="PANTHER" id="PTHR10639">
    <property type="entry name" value="CLATHRIN LIGHT CHAIN"/>
    <property type="match status" value="1"/>
</dbReference>
<dbReference type="GO" id="GO:0030130">
    <property type="term" value="C:clathrin coat of trans-Golgi network vesicle"/>
    <property type="evidence" value="ECO:0007669"/>
    <property type="project" value="InterPro"/>
</dbReference>